<proteinExistence type="predicted"/>
<dbReference type="Proteomes" id="UP001501175">
    <property type="component" value="Unassembled WGS sequence"/>
</dbReference>
<evidence type="ECO:0008006" key="3">
    <source>
        <dbReference type="Google" id="ProtNLM"/>
    </source>
</evidence>
<gene>
    <name evidence="1" type="ORF">GCM10023189_47440</name>
</gene>
<keyword evidence="2" id="KW-1185">Reference proteome</keyword>
<comment type="caution">
    <text evidence="1">The sequence shown here is derived from an EMBL/GenBank/DDBJ whole genome shotgun (WGS) entry which is preliminary data.</text>
</comment>
<protein>
    <recommendedName>
        <fullName evidence="3">Addiction module component</fullName>
    </recommendedName>
</protein>
<dbReference type="EMBL" id="BAABHD010000080">
    <property type="protein sequence ID" value="GAA4465976.1"/>
    <property type="molecule type" value="Genomic_DNA"/>
</dbReference>
<evidence type="ECO:0000313" key="2">
    <source>
        <dbReference type="Proteomes" id="UP001501175"/>
    </source>
</evidence>
<name>A0ABP8NEF3_9BACT</name>
<accession>A0ABP8NEF3</accession>
<evidence type="ECO:0000313" key="1">
    <source>
        <dbReference type="EMBL" id="GAA4465976.1"/>
    </source>
</evidence>
<reference evidence="2" key="1">
    <citation type="journal article" date="2019" name="Int. J. Syst. Evol. Microbiol.">
        <title>The Global Catalogue of Microorganisms (GCM) 10K type strain sequencing project: providing services to taxonomists for standard genome sequencing and annotation.</title>
        <authorList>
            <consortium name="The Broad Institute Genomics Platform"/>
            <consortium name="The Broad Institute Genome Sequencing Center for Infectious Disease"/>
            <person name="Wu L."/>
            <person name="Ma J."/>
        </authorList>
    </citation>
    <scope>NUCLEOTIDE SEQUENCE [LARGE SCALE GENOMIC DNA]</scope>
    <source>
        <strain evidence="2">JCM 17927</strain>
    </source>
</reference>
<organism evidence="1 2">
    <name type="scientific">Nibrella saemangeumensis</name>
    <dbReference type="NCBI Taxonomy" id="1084526"/>
    <lineage>
        <taxon>Bacteria</taxon>
        <taxon>Pseudomonadati</taxon>
        <taxon>Bacteroidota</taxon>
        <taxon>Cytophagia</taxon>
        <taxon>Cytophagales</taxon>
        <taxon>Spirosomataceae</taxon>
        <taxon>Nibrella</taxon>
    </lineage>
</organism>
<sequence length="85" mass="10047">MAMETTFVLKREELTAEWLEQLKEHLTEDSVITITATSPEKESRYNPQEVLAHLDETRRMHPPKRIPADIDINKVIDEMYWEGNH</sequence>